<dbReference type="EMBL" id="SMGG01000004">
    <property type="protein sequence ID" value="TCK60958.1"/>
    <property type="molecule type" value="Genomic_DNA"/>
</dbReference>
<evidence type="ECO:0000256" key="2">
    <source>
        <dbReference type="ARBA" id="ARBA00012438"/>
    </source>
</evidence>
<dbReference type="Pfam" id="PF00512">
    <property type="entry name" value="HisKA"/>
    <property type="match status" value="1"/>
</dbReference>
<proteinExistence type="predicted"/>
<feature type="transmembrane region" description="Helical" evidence="6">
    <location>
        <begin position="230"/>
        <end position="254"/>
    </location>
</feature>
<feature type="domain" description="Histidine kinase" evidence="7">
    <location>
        <begin position="718"/>
        <end position="940"/>
    </location>
</feature>
<keyword evidence="11" id="KW-1185">Reference proteome</keyword>
<dbReference type="Gene3D" id="3.30.565.10">
    <property type="entry name" value="Histidine kinase-like ATPase, C-terminal domain"/>
    <property type="match status" value="1"/>
</dbReference>
<dbReference type="PROSITE" id="PS50112">
    <property type="entry name" value="PAS"/>
    <property type="match status" value="2"/>
</dbReference>
<dbReference type="InterPro" id="IPR004358">
    <property type="entry name" value="Sig_transdc_His_kin-like_C"/>
</dbReference>
<evidence type="ECO:0000313" key="10">
    <source>
        <dbReference type="EMBL" id="TCK60958.1"/>
    </source>
</evidence>
<feature type="transmembrane region" description="Helical" evidence="6">
    <location>
        <begin position="12"/>
        <end position="34"/>
    </location>
</feature>
<comment type="catalytic activity">
    <reaction evidence="1">
        <text>ATP + protein L-histidine = ADP + protein N-phospho-L-histidine.</text>
        <dbReference type="EC" id="2.7.13.3"/>
    </reaction>
</comment>
<feature type="domain" description="PAC" evidence="9">
    <location>
        <begin position="534"/>
        <end position="585"/>
    </location>
</feature>
<dbReference type="SUPFAM" id="SSF47384">
    <property type="entry name" value="Homodimeric domain of signal transducing histidine kinase"/>
    <property type="match status" value="1"/>
</dbReference>
<keyword evidence="3" id="KW-0597">Phosphoprotein</keyword>
<evidence type="ECO:0000259" key="8">
    <source>
        <dbReference type="PROSITE" id="PS50112"/>
    </source>
</evidence>
<dbReference type="InterPro" id="IPR035965">
    <property type="entry name" value="PAS-like_dom_sf"/>
</dbReference>
<dbReference type="SUPFAM" id="SSF55874">
    <property type="entry name" value="ATPase domain of HSP90 chaperone/DNA topoisomerase II/histidine kinase"/>
    <property type="match status" value="1"/>
</dbReference>
<dbReference type="SMART" id="SM00388">
    <property type="entry name" value="HisKA"/>
    <property type="match status" value="1"/>
</dbReference>
<dbReference type="Pfam" id="PF08448">
    <property type="entry name" value="PAS_4"/>
    <property type="match status" value="1"/>
</dbReference>
<evidence type="ECO:0000256" key="3">
    <source>
        <dbReference type="ARBA" id="ARBA00022553"/>
    </source>
</evidence>
<dbReference type="GO" id="GO:0000155">
    <property type="term" value="F:phosphorelay sensor kinase activity"/>
    <property type="evidence" value="ECO:0007669"/>
    <property type="project" value="InterPro"/>
</dbReference>
<keyword evidence="6" id="KW-1133">Transmembrane helix</keyword>
<dbReference type="InterPro" id="IPR001610">
    <property type="entry name" value="PAC"/>
</dbReference>
<dbReference type="CDD" id="cd16922">
    <property type="entry name" value="HATPase_EvgS-ArcB-TorS-like"/>
    <property type="match status" value="1"/>
</dbReference>
<organism evidence="10 11">
    <name type="scientific">Seleniivibrio woodruffii</name>
    <dbReference type="NCBI Taxonomy" id="1078050"/>
    <lineage>
        <taxon>Bacteria</taxon>
        <taxon>Pseudomonadati</taxon>
        <taxon>Deferribacterota</taxon>
        <taxon>Deferribacteres</taxon>
        <taxon>Deferribacterales</taxon>
        <taxon>Geovibrionaceae</taxon>
        <taxon>Seleniivibrio</taxon>
    </lineage>
</organism>
<dbReference type="SUPFAM" id="SSF47226">
    <property type="entry name" value="Histidine-containing phosphotransfer domain, HPT domain"/>
    <property type="match status" value="1"/>
</dbReference>
<evidence type="ECO:0000256" key="1">
    <source>
        <dbReference type="ARBA" id="ARBA00000085"/>
    </source>
</evidence>
<keyword evidence="6" id="KW-0812">Transmembrane</keyword>
<evidence type="ECO:0000256" key="4">
    <source>
        <dbReference type="ARBA" id="ARBA00022679"/>
    </source>
</evidence>
<dbReference type="InterPro" id="IPR000700">
    <property type="entry name" value="PAS-assoc_C"/>
</dbReference>
<feature type="domain" description="PAC" evidence="9">
    <location>
        <begin position="373"/>
        <end position="427"/>
    </location>
</feature>
<dbReference type="InterPro" id="IPR005467">
    <property type="entry name" value="His_kinase_dom"/>
</dbReference>
<protein>
    <recommendedName>
        <fullName evidence="2">histidine kinase</fullName>
        <ecNumber evidence="2">2.7.13.3</ecNumber>
    </recommendedName>
</protein>
<evidence type="ECO:0000313" key="11">
    <source>
        <dbReference type="Proteomes" id="UP000294614"/>
    </source>
</evidence>
<gene>
    <name evidence="10" type="ORF">C8D98_1839</name>
</gene>
<evidence type="ECO:0000259" key="9">
    <source>
        <dbReference type="PROSITE" id="PS50113"/>
    </source>
</evidence>
<dbReference type="OrthoDB" id="9815750at2"/>
<dbReference type="SUPFAM" id="SSF55785">
    <property type="entry name" value="PYP-like sensor domain (PAS domain)"/>
    <property type="match status" value="3"/>
</dbReference>
<dbReference type="SMART" id="SM00387">
    <property type="entry name" value="HATPase_c"/>
    <property type="match status" value="1"/>
</dbReference>
<dbReference type="InterPro" id="IPR003661">
    <property type="entry name" value="HisK_dim/P_dom"/>
</dbReference>
<sequence length="1068" mass="122269">MINFYKYKRYFLFFAGFLLLCVTAVTVMFGMYNFERERMHYLKSLMDNTKSRVDIHRFIRIRVSEVNNYLHLYIESKKFSEMDRYEARIFEDLDSIREELNVLENGGVLNEKLPLGGASQDVFTNEYRYLKNDGKHYDPRIIDMRAKLEELRIIVRSYRNYLINRVSAEETGSFELGFASEKSIRVMTKEIDNFFTDFQMITNEAYASGLSDMKVLSDYINSEGRRMDRLSMWISLFFGTAIVLYGARLSYVIWSVLKDASDMKRSYDDLSMNFDTKLKSRTLELFGRLDEIIKSESDYKLRYEQMMKVLDSMNSSFYVIDVKNYEIVYANSHASDRENILGKTCHSATHKQLLPCSGKDHPCPLQIVTSTGKPVTVEHIHRTADGTDHYFEIRAYPIKDEYGEVVKMLEISVDISEWKQTEKFLIQQQKALEEKLADYSRIANEQSRLRQNAEVRLEDKEKRFRYLIENITDVIVVLDSSGRIKYASPSMDRIVGFNSRQIRSKFLEDIIFDSDRHFFNEWMSDIKSGGTETRYGEFRIVKRGGDIMFAEASAVNMSEDPVVAGIVFNIRDVSARKTAEKEIRKLALVMDQSPVSILITDTEGVIEYVNPMFEKVTGYSQAEALGKKPSILKWDESSTHIFVELWDTIKSGQVWQGTFTNKRKNGEKYYESAVIAPITNTDGEIISFVAIKEDITELLLARKRAEDANIAKSRFIANISHEIRTPLNSIIGFSDVLKITGLNDKQRGYLATVRSNAETLLDIFNGIMDLADTESEEFSIDSHMVNVDVMAETVNRVHRRAAEVKKISFLNYIDPAIPKKLKGDSFRVGQVVSNLLSNAVKFTENGGRIELNIRKTAETENTVSVEFEVKDTGIGISEQKLAIIFENFEQGDSGVTRRFGGAGLGLSIAANILKKFNSELKVESRKGEGSRFWFEIEFERFSEEPRQNQTAGGADSKPLFRFSLNELSGQIGLAAPVLSGLLSEFCINSSQELKKAMEEISAGNVRNASDLLHSVRSAAGNLRLEMLSEKLKNADEFVKKNNVDYVKELIREITAMLDLIKFETERRD</sequence>
<evidence type="ECO:0000256" key="6">
    <source>
        <dbReference type="SAM" id="Phobius"/>
    </source>
</evidence>
<evidence type="ECO:0000256" key="5">
    <source>
        <dbReference type="ARBA" id="ARBA00022777"/>
    </source>
</evidence>
<dbReference type="InterPro" id="IPR036097">
    <property type="entry name" value="HisK_dim/P_sf"/>
</dbReference>
<dbReference type="EC" id="2.7.13.3" evidence="2"/>
<keyword evidence="5" id="KW-0418">Kinase</keyword>
<accession>A0A4R1K994</accession>
<dbReference type="PROSITE" id="PS50109">
    <property type="entry name" value="HIS_KIN"/>
    <property type="match status" value="1"/>
</dbReference>
<feature type="domain" description="PAC" evidence="9">
    <location>
        <begin position="653"/>
        <end position="707"/>
    </location>
</feature>
<evidence type="ECO:0000259" key="7">
    <source>
        <dbReference type="PROSITE" id="PS50109"/>
    </source>
</evidence>
<dbReference type="InterPro" id="IPR013767">
    <property type="entry name" value="PAS_fold"/>
</dbReference>
<feature type="domain" description="PAS" evidence="8">
    <location>
        <begin position="582"/>
        <end position="627"/>
    </location>
</feature>
<dbReference type="InterPro" id="IPR000014">
    <property type="entry name" value="PAS"/>
</dbReference>
<keyword evidence="4" id="KW-0808">Transferase</keyword>
<dbReference type="Pfam" id="PF13426">
    <property type="entry name" value="PAS_9"/>
    <property type="match status" value="1"/>
</dbReference>
<dbReference type="Gene3D" id="1.10.287.130">
    <property type="match status" value="1"/>
</dbReference>
<dbReference type="FunFam" id="3.30.565.10:FF:000010">
    <property type="entry name" value="Sensor histidine kinase RcsC"/>
    <property type="match status" value="1"/>
</dbReference>
<dbReference type="InterPro" id="IPR036890">
    <property type="entry name" value="HATPase_C_sf"/>
</dbReference>
<dbReference type="SMART" id="SM00086">
    <property type="entry name" value="PAC"/>
    <property type="match status" value="3"/>
</dbReference>
<keyword evidence="6" id="KW-0472">Membrane</keyword>
<dbReference type="PANTHER" id="PTHR43047:SF64">
    <property type="entry name" value="HISTIDINE KINASE CONTAINING CHEY-HOMOLOGOUS RECEIVER DOMAIN AND PAS DOMAIN-RELATED"/>
    <property type="match status" value="1"/>
</dbReference>
<dbReference type="PROSITE" id="PS50113">
    <property type="entry name" value="PAC"/>
    <property type="match status" value="3"/>
</dbReference>
<dbReference type="InterPro" id="IPR003594">
    <property type="entry name" value="HATPase_dom"/>
</dbReference>
<dbReference type="Proteomes" id="UP000294614">
    <property type="component" value="Unassembled WGS sequence"/>
</dbReference>
<dbReference type="PANTHER" id="PTHR43047">
    <property type="entry name" value="TWO-COMPONENT HISTIDINE PROTEIN KINASE"/>
    <property type="match status" value="1"/>
</dbReference>
<feature type="domain" description="PAS" evidence="8">
    <location>
        <begin position="460"/>
        <end position="530"/>
    </location>
</feature>
<dbReference type="GO" id="GO:0006355">
    <property type="term" value="P:regulation of DNA-templated transcription"/>
    <property type="evidence" value="ECO:0007669"/>
    <property type="project" value="InterPro"/>
</dbReference>
<dbReference type="InterPro" id="IPR036641">
    <property type="entry name" value="HPT_dom_sf"/>
</dbReference>
<dbReference type="Pfam" id="PF00989">
    <property type="entry name" value="PAS"/>
    <property type="match status" value="1"/>
</dbReference>
<dbReference type="CDD" id="cd00130">
    <property type="entry name" value="PAS"/>
    <property type="match status" value="3"/>
</dbReference>
<dbReference type="SMART" id="SM00091">
    <property type="entry name" value="PAS"/>
    <property type="match status" value="3"/>
</dbReference>
<reference evidence="10 11" key="1">
    <citation type="submission" date="2019-03" db="EMBL/GenBank/DDBJ databases">
        <title>Genomic Encyclopedia of Type Strains, Phase IV (KMG-IV): sequencing the most valuable type-strain genomes for metagenomic binning, comparative biology and taxonomic classification.</title>
        <authorList>
            <person name="Goeker M."/>
        </authorList>
    </citation>
    <scope>NUCLEOTIDE SEQUENCE [LARGE SCALE GENOMIC DNA]</scope>
    <source>
        <strain evidence="10 11">DSM 24984</strain>
    </source>
</reference>
<dbReference type="Gene3D" id="1.20.120.160">
    <property type="entry name" value="HPT domain"/>
    <property type="match status" value="1"/>
</dbReference>
<dbReference type="Gene3D" id="3.30.450.20">
    <property type="entry name" value="PAS domain"/>
    <property type="match status" value="3"/>
</dbReference>
<name>A0A4R1K994_9BACT</name>
<dbReference type="PRINTS" id="PR00344">
    <property type="entry name" value="BCTRLSENSOR"/>
</dbReference>
<comment type="caution">
    <text evidence="10">The sequence shown here is derived from an EMBL/GenBank/DDBJ whole genome shotgun (WGS) entry which is preliminary data.</text>
</comment>
<dbReference type="AlphaFoldDB" id="A0A4R1K994"/>
<dbReference type="Pfam" id="PF02518">
    <property type="entry name" value="HATPase_c"/>
    <property type="match status" value="1"/>
</dbReference>
<dbReference type="InterPro" id="IPR013656">
    <property type="entry name" value="PAS_4"/>
</dbReference>
<dbReference type="CDD" id="cd00082">
    <property type="entry name" value="HisKA"/>
    <property type="match status" value="1"/>
</dbReference>
<dbReference type="NCBIfam" id="TIGR00229">
    <property type="entry name" value="sensory_box"/>
    <property type="match status" value="2"/>
</dbReference>